<gene>
    <name evidence="3" type="ORF">ATH84_102846</name>
    <name evidence="2" type="ORF">BDD41_0370</name>
</gene>
<dbReference type="GO" id="GO:0020037">
    <property type="term" value="F:heme binding"/>
    <property type="evidence" value="ECO:0007669"/>
    <property type="project" value="InterPro"/>
</dbReference>
<name>A0A3E0BTZ1_PARVE</name>
<dbReference type="PANTHER" id="PTHR45655">
    <property type="entry name" value="GUANYLATE CYCLASE SOLUBLE SUBUNIT BETA-2"/>
    <property type="match status" value="1"/>
</dbReference>
<evidence type="ECO:0000313" key="5">
    <source>
        <dbReference type="Proteomes" id="UP000256941"/>
    </source>
</evidence>
<dbReference type="AlphaFoldDB" id="A0A3E0BTZ1"/>
<evidence type="ECO:0000313" key="2">
    <source>
        <dbReference type="EMBL" id="REF71911.1"/>
    </source>
</evidence>
<evidence type="ECO:0000259" key="1">
    <source>
        <dbReference type="Pfam" id="PF07700"/>
    </source>
</evidence>
<dbReference type="SUPFAM" id="SSF111126">
    <property type="entry name" value="Ligand-binding domain in the NO signalling and Golgi transport"/>
    <property type="match status" value="1"/>
</dbReference>
<dbReference type="RefSeq" id="WP_036756456.1">
    <property type="nucleotide sequence ID" value="NZ_CP035287.1"/>
</dbReference>
<organism evidence="2 5">
    <name type="scientific">Paracoccus versutus</name>
    <name type="common">Thiobacillus versutus</name>
    <dbReference type="NCBI Taxonomy" id="34007"/>
    <lineage>
        <taxon>Bacteria</taxon>
        <taxon>Pseudomonadati</taxon>
        <taxon>Pseudomonadota</taxon>
        <taxon>Alphaproteobacteria</taxon>
        <taxon>Rhodobacterales</taxon>
        <taxon>Paracoccaceae</taxon>
        <taxon>Paracoccus</taxon>
    </lineage>
</organism>
<dbReference type="InterPro" id="IPR011644">
    <property type="entry name" value="Heme_NO-bd"/>
</dbReference>
<protein>
    <submittedName>
        <fullName evidence="2">Heme-NO-binding protein</fullName>
    </submittedName>
</protein>
<dbReference type="Pfam" id="PF07700">
    <property type="entry name" value="HNOB"/>
    <property type="match status" value="1"/>
</dbReference>
<keyword evidence="4" id="KW-1185">Reference proteome</keyword>
<dbReference type="OrthoDB" id="981203at2"/>
<reference evidence="4 5" key="1">
    <citation type="submission" date="2018-08" db="EMBL/GenBank/DDBJ databases">
        <title>Genomic Encyclopedia of Archaeal and Bacterial Type Strains, Phase II (KMG-II): from individual species to whole genera.</title>
        <authorList>
            <person name="Goeker M."/>
        </authorList>
    </citation>
    <scope>NUCLEOTIDE SEQUENCE [LARGE SCALE GENOMIC DNA]</scope>
    <source>
        <strain evidence="2 5">DSM 17099</strain>
        <strain evidence="3 4">DSM 582</strain>
    </source>
</reference>
<accession>A0A3E0BTZ1</accession>
<dbReference type="PANTHER" id="PTHR45655:SF13">
    <property type="entry name" value="SOLUBLE GUANYLATE CYCLASE GCY-32-RELATED"/>
    <property type="match status" value="1"/>
</dbReference>
<evidence type="ECO:0000313" key="3">
    <source>
        <dbReference type="EMBL" id="REG39022.1"/>
    </source>
</evidence>
<proteinExistence type="predicted"/>
<dbReference type="EMBL" id="QTUJ01000001">
    <property type="protein sequence ID" value="REF71911.1"/>
    <property type="molecule type" value="Genomic_DNA"/>
</dbReference>
<dbReference type="EMBL" id="QUMX01000028">
    <property type="protein sequence ID" value="REG39022.1"/>
    <property type="molecule type" value="Genomic_DNA"/>
</dbReference>
<accession>A0A3D9XQD0</accession>
<dbReference type="InterPro" id="IPR038158">
    <property type="entry name" value="H-NOX_domain_sf"/>
</dbReference>
<dbReference type="Proteomes" id="UP000256794">
    <property type="component" value="Unassembled WGS sequence"/>
</dbReference>
<sequence length="189" mass="21153">MHGLVNRCIEAFLRNTYGSATWQQVAAEADVHPDGFLTWESSPDSITHAIVLASARRLDKSVGELLEDVGAWLSRQEQIRRLLRFGGANFQEFVESLRELPGRIHLVIPDLEFPGFTVLSDAPGRYRIIAEPHQPGLMRVLAGMLRVMADDYGSLAVISVVRDRIDIDVVLPDYSSKRGFELSPKRAQI</sequence>
<dbReference type="InterPro" id="IPR024096">
    <property type="entry name" value="NO_sig/Golgi_transp_ligand-bd"/>
</dbReference>
<dbReference type="Proteomes" id="UP000256941">
    <property type="component" value="Unassembled WGS sequence"/>
</dbReference>
<dbReference type="Gene3D" id="3.90.1520.10">
    <property type="entry name" value="H-NOX domain"/>
    <property type="match status" value="1"/>
</dbReference>
<comment type="caution">
    <text evidence="2">The sequence shown here is derived from an EMBL/GenBank/DDBJ whole genome shotgun (WGS) entry which is preliminary data.</text>
</comment>
<feature type="domain" description="Heme NO-binding" evidence="1">
    <location>
        <begin position="2"/>
        <end position="154"/>
    </location>
</feature>
<evidence type="ECO:0000313" key="4">
    <source>
        <dbReference type="Proteomes" id="UP000256794"/>
    </source>
</evidence>